<name>A0ABS1VE24_9PROT</name>
<protein>
    <submittedName>
        <fullName evidence="1">Uncharacterized protein</fullName>
    </submittedName>
</protein>
<accession>A0ABS1VE24</accession>
<gene>
    <name evidence="1" type="ORF">JMJ55_30010</name>
</gene>
<dbReference type="EMBL" id="JAEUXJ010000051">
    <property type="protein sequence ID" value="MBL6459547.1"/>
    <property type="molecule type" value="Genomic_DNA"/>
</dbReference>
<evidence type="ECO:0000313" key="2">
    <source>
        <dbReference type="Proteomes" id="UP000606490"/>
    </source>
</evidence>
<dbReference type="Proteomes" id="UP000606490">
    <property type="component" value="Unassembled WGS sequence"/>
</dbReference>
<proteinExistence type="predicted"/>
<keyword evidence="2" id="KW-1185">Reference proteome</keyword>
<dbReference type="InterPro" id="IPR012338">
    <property type="entry name" value="Beta-lactam/transpept-like"/>
</dbReference>
<organism evidence="1 2">
    <name type="scientific">Belnapia mucosa</name>
    <dbReference type="NCBI Taxonomy" id="2804532"/>
    <lineage>
        <taxon>Bacteria</taxon>
        <taxon>Pseudomonadati</taxon>
        <taxon>Pseudomonadota</taxon>
        <taxon>Alphaproteobacteria</taxon>
        <taxon>Acetobacterales</taxon>
        <taxon>Roseomonadaceae</taxon>
        <taxon>Belnapia</taxon>
    </lineage>
</organism>
<reference evidence="1 2" key="1">
    <citation type="submission" date="2021-01" db="EMBL/GenBank/DDBJ databases">
        <title>Belnapia mucosa sp. nov. and Belnapia arida sp. nov., isolated from the Tabernas Desert (Almeria, Spain).</title>
        <authorList>
            <person name="Molina-Menor E."/>
            <person name="Vidal-Verdu A."/>
            <person name="Calonge A."/>
            <person name="Satari L."/>
            <person name="Pereto Magraner J."/>
            <person name="Porcar Miralles M."/>
        </authorList>
    </citation>
    <scope>NUCLEOTIDE SEQUENCE [LARGE SCALE GENOMIC DNA]</scope>
    <source>
        <strain evidence="1 2">T6</strain>
    </source>
</reference>
<comment type="caution">
    <text evidence="1">The sequence shown here is derived from an EMBL/GenBank/DDBJ whole genome shotgun (WGS) entry which is preliminary data.</text>
</comment>
<sequence>MRHTSGLTYGGRGTTAVHRLYPTSSDVAGASLTAVEFLDRLEAIPLLFQPGTV</sequence>
<dbReference type="Gene3D" id="3.40.710.10">
    <property type="entry name" value="DD-peptidase/beta-lactamase superfamily"/>
    <property type="match status" value="1"/>
</dbReference>
<evidence type="ECO:0000313" key="1">
    <source>
        <dbReference type="EMBL" id="MBL6459547.1"/>
    </source>
</evidence>